<dbReference type="Pfam" id="PF08284">
    <property type="entry name" value="RVP_2"/>
    <property type="match status" value="1"/>
</dbReference>
<evidence type="ECO:0000313" key="2">
    <source>
        <dbReference type="EMBL" id="KAG5600328.1"/>
    </source>
</evidence>
<dbReference type="EMBL" id="JACXVP010000006">
    <property type="protein sequence ID" value="KAG5600328.1"/>
    <property type="molecule type" value="Genomic_DNA"/>
</dbReference>
<name>A0A9J5YKW4_SOLCO</name>
<reference evidence="2 3" key="1">
    <citation type="submission" date="2020-09" db="EMBL/GenBank/DDBJ databases">
        <title>De no assembly of potato wild relative species, Solanum commersonii.</title>
        <authorList>
            <person name="Cho K."/>
        </authorList>
    </citation>
    <scope>NUCLEOTIDE SEQUENCE [LARGE SCALE GENOMIC DNA]</scope>
    <source>
        <strain evidence="2">LZ3.2</strain>
        <tissue evidence="2">Leaf</tissue>
    </source>
</reference>
<gene>
    <name evidence="2" type="ORF">H5410_031698</name>
</gene>
<dbReference type="Gene3D" id="4.10.60.10">
    <property type="entry name" value="Zinc finger, CCHC-type"/>
    <property type="match status" value="1"/>
</dbReference>
<sequence>MCCDGSIGCFKCRMSSHFMRECSKNKQRNGNEGNRAQFSSVAPPDRAAPRGATSGTNSGENRLYAITSRQEQENSPDVVTGLIKVFTLDVYTLLNAGANLFFVTPYVANNFDVLPEKLCEPFCVSTPVGTRVVRFRIPNIVEWQFFSA</sequence>
<keyword evidence="3" id="KW-1185">Reference proteome</keyword>
<evidence type="ECO:0008006" key="4">
    <source>
        <dbReference type="Google" id="ProtNLM"/>
    </source>
</evidence>
<evidence type="ECO:0000313" key="3">
    <source>
        <dbReference type="Proteomes" id="UP000824120"/>
    </source>
</evidence>
<comment type="caution">
    <text evidence="2">The sequence shown here is derived from an EMBL/GenBank/DDBJ whole genome shotgun (WGS) entry which is preliminary data.</text>
</comment>
<evidence type="ECO:0000256" key="1">
    <source>
        <dbReference type="SAM" id="MobiDB-lite"/>
    </source>
</evidence>
<organism evidence="2 3">
    <name type="scientific">Solanum commersonii</name>
    <name type="common">Commerson's wild potato</name>
    <name type="synonym">Commerson's nightshade</name>
    <dbReference type="NCBI Taxonomy" id="4109"/>
    <lineage>
        <taxon>Eukaryota</taxon>
        <taxon>Viridiplantae</taxon>
        <taxon>Streptophyta</taxon>
        <taxon>Embryophyta</taxon>
        <taxon>Tracheophyta</taxon>
        <taxon>Spermatophyta</taxon>
        <taxon>Magnoliopsida</taxon>
        <taxon>eudicotyledons</taxon>
        <taxon>Gunneridae</taxon>
        <taxon>Pentapetalae</taxon>
        <taxon>asterids</taxon>
        <taxon>lamiids</taxon>
        <taxon>Solanales</taxon>
        <taxon>Solanaceae</taxon>
        <taxon>Solanoideae</taxon>
        <taxon>Solaneae</taxon>
        <taxon>Solanum</taxon>
    </lineage>
</organism>
<proteinExistence type="predicted"/>
<feature type="compositionally biased region" description="Polar residues" evidence="1">
    <location>
        <begin position="28"/>
        <end position="40"/>
    </location>
</feature>
<feature type="region of interest" description="Disordered" evidence="1">
    <location>
        <begin position="24"/>
        <end position="62"/>
    </location>
</feature>
<protein>
    <recommendedName>
        <fullName evidence="4">Gag-pol polyprotein</fullName>
    </recommendedName>
</protein>
<dbReference type="AlphaFoldDB" id="A0A9J5YKW4"/>
<dbReference type="OrthoDB" id="1304922at2759"/>
<accession>A0A9J5YKW4</accession>
<dbReference type="Proteomes" id="UP000824120">
    <property type="component" value="Chromosome 6"/>
</dbReference>